<dbReference type="InterPro" id="IPR000515">
    <property type="entry name" value="MetI-like"/>
</dbReference>
<organism evidence="9 10">
    <name type="scientific">Allostreptomyces psammosilenae</name>
    <dbReference type="NCBI Taxonomy" id="1892865"/>
    <lineage>
        <taxon>Bacteria</taxon>
        <taxon>Bacillati</taxon>
        <taxon>Actinomycetota</taxon>
        <taxon>Actinomycetes</taxon>
        <taxon>Kitasatosporales</taxon>
        <taxon>Streptomycetaceae</taxon>
        <taxon>Allostreptomyces</taxon>
    </lineage>
</organism>
<evidence type="ECO:0000256" key="5">
    <source>
        <dbReference type="ARBA" id="ARBA00022989"/>
    </source>
</evidence>
<dbReference type="Pfam" id="PF19300">
    <property type="entry name" value="BPD_transp_1_N"/>
    <property type="match status" value="1"/>
</dbReference>
<dbReference type="GO" id="GO:0055085">
    <property type="term" value="P:transmembrane transport"/>
    <property type="evidence" value="ECO:0007669"/>
    <property type="project" value="InterPro"/>
</dbReference>
<proteinExistence type="inferred from homology"/>
<feature type="transmembrane region" description="Helical" evidence="7">
    <location>
        <begin position="132"/>
        <end position="155"/>
    </location>
</feature>
<evidence type="ECO:0000256" key="4">
    <source>
        <dbReference type="ARBA" id="ARBA00022692"/>
    </source>
</evidence>
<evidence type="ECO:0000256" key="1">
    <source>
        <dbReference type="ARBA" id="ARBA00004651"/>
    </source>
</evidence>
<evidence type="ECO:0000256" key="6">
    <source>
        <dbReference type="ARBA" id="ARBA00023136"/>
    </source>
</evidence>
<evidence type="ECO:0000256" key="2">
    <source>
        <dbReference type="ARBA" id="ARBA00022448"/>
    </source>
</evidence>
<keyword evidence="6 7" id="KW-0472">Membrane</keyword>
<reference evidence="9 10" key="1">
    <citation type="submission" date="2020-07" db="EMBL/GenBank/DDBJ databases">
        <title>Sequencing the genomes of 1000 actinobacteria strains.</title>
        <authorList>
            <person name="Klenk H.-P."/>
        </authorList>
    </citation>
    <scope>NUCLEOTIDE SEQUENCE [LARGE SCALE GENOMIC DNA]</scope>
    <source>
        <strain evidence="9 10">DSM 42178</strain>
    </source>
</reference>
<feature type="domain" description="ABC transmembrane type-1" evidence="8">
    <location>
        <begin position="96"/>
        <end position="298"/>
    </location>
</feature>
<dbReference type="Proteomes" id="UP000567795">
    <property type="component" value="Unassembled WGS sequence"/>
</dbReference>
<dbReference type="PANTHER" id="PTHR43163">
    <property type="entry name" value="DIPEPTIDE TRANSPORT SYSTEM PERMEASE PROTEIN DPPB-RELATED"/>
    <property type="match status" value="1"/>
</dbReference>
<evidence type="ECO:0000313" key="9">
    <source>
        <dbReference type="EMBL" id="NYI08072.1"/>
    </source>
</evidence>
<comment type="similarity">
    <text evidence="7">Belongs to the binding-protein-dependent transport system permease family.</text>
</comment>
<dbReference type="CDD" id="cd06261">
    <property type="entry name" value="TM_PBP2"/>
    <property type="match status" value="1"/>
</dbReference>
<dbReference type="Gene3D" id="1.10.3720.10">
    <property type="entry name" value="MetI-like"/>
    <property type="match status" value="1"/>
</dbReference>
<comment type="caution">
    <text evidence="9">The sequence shown here is derived from an EMBL/GenBank/DDBJ whole genome shotgun (WGS) entry which is preliminary data.</text>
</comment>
<evidence type="ECO:0000256" key="7">
    <source>
        <dbReference type="RuleBase" id="RU363032"/>
    </source>
</evidence>
<keyword evidence="10" id="KW-1185">Reference proteome</keyword>
<keyword evidence="4 7" id="KW-0812">Transmembrane</keyword>
<dbReference type="EMBL" id="JACBZD010000002">
    <property type="protein sequence ID" value="NYI08072.1"/>
    <property type="molecule type" value="Genomic_DNA"/>
</dbReference>
<feature type="transmembrane region" description="Helical" evidence="7">
    <location>
        <begin position="229"/>
        <end position="255"/>
    </location>
</feature>
<keyword evidence="2 7" id="KW-0813">Transport</keyword>
<dbReference type="PANTHER" id="PTHR43163:SF7">
    <property type="entry name" value="DIPEPTIDE-TRANSPORT INTEGRAL MEMBRANE PROTEIN ABC TRANSPORTER DPPB-RELATED"/>
    <property type="match status" value="1"/>
</dbReference>
<dbReference type="GO" id="GO:0005886">
    <property type="term" value="C:plasma membrane"/>
    <property type="evidence" value="ECO:0007669"/>
    <property type="project" value="UniProtKB-SubCell"/>
</dbReference>
<dbReference type="RefSeq" id="WP_179816961.1">
    <property type="nucleotide sequence ID" value="NZ_JACBZD010000002.1"/>
</dbReference>
<accession>A0A853ACI3</accession>
<comment type="subcellular location">
    <subcellularLocation>
        <location evidence="1 7">Cell membrane</location>
        <topology evidence="1 7">Multi-pass membrane protein</topology>
    </subcellularLocation>
</comment>
<name>A0A853ACI3_9ACTN</name>
<sequence length="308" mass="33897">MGRYVVRRILQMIPVFIGATFIVYWLVTAIGGDPVQNLYGERPVPDTVRAELTEQYHLNDPFLLQYWYYISDLVRGDFGESINGGRPIADMILEAWPHTLRLVAVAVIFEVLVGVSAGVLAGIRRGGFWDNLVLVSTLTVVSIPVFVIGSVAQVYLAREWGWFPTSSTTDGFRSYLLPGMVLGALSLAYVARLTRASIAENLRSDFIRTARAKGLPPSRVIGVHVLRNSLIPVVTFLGTDVGSFMGGAIVTEGIFNIPGVGFNIKRALEVEDGPTMVGFVSLIVVIYLVTSLLVDLMYALLDPRIRYE</sequence>
<dbReference type="InterPro" id="IPR035906">
    <property type="entry name" value="MetI-like_sf"/>
</dbReference>
<protein>
    <submittedName>
        <fullName evidence="9">Oligopeptide transport system permease protein</fullName>
    </submittedName>
</protein>
<feature type="transmembrane region" description="Helical" evidence="7">
    <location>
        <begin position="175"/>
        <end position="194"/>
    </location>
</feature>
<feature type="transmembrane region" description="Helical" evidence="7">
    <location>
        <begin position="100"/>
        <end position="120"/>
    </location>
</feature>
<evidence type="ECO:0000313" key="10">
    <source>
        <dbReference type="Proteomes" id="UP000567795"/>
    </source>
</evidence>
<feature type="transmembrane region" description="Helical" evidence="7">
    <location>
        <begin position="275"/>
        <end position="301"/>
    </location>
</feature>
<gene>
    <name evidence="9" type="ORF">FHU37_005101</name>
</gene>
<evidence type="ECO:0000256" key="3">
    <source>
        <dbReference type="ARBA" id="ARBA00022475"/>
    </source>
</evidence>
<feature type="transmembrane region" description="Helical" evidence="7">
    <location>
        <begin position="12"/>
        <end position="32"/>
    </location>
</feature>
<evidence type="ECO:0000259" key="8">
    <source>
        <dbReference type="PROSITE" id="PS50928"/>
    </source>
</evidence>
<dbReference type="InterPro" id="IPR045621">
    <property type="entry name" value="BPD_transp_1_N"/>
</dbReference>
<dbReference type="Pfam" id="PF00528">
    <property type="entry name" value="BPD_transp_1"/>
    <property type="match status" value="1"/>
</dbReference>
<keyword evidence="3" id="KW-1003">Cell membrane</keyword>
<dbReference type="AlphaFoldDB" id="A0A853ACI3"/>
<keyword evidence="5 7" id="KW-1133">Transmembrane helix</keyword>
<dbReference type="PROSITE" id="PS50928">
    <property type="entry name" value="ABC_TM1"/>
    <property type="match status" value="1"/>
</dbReference>
<dbReference type="SUPFAM" id="SSF161098">
    <property type="entry name" value="MetI-like"/>
    <property type="match status" value="1"/>
</dbReference>